<dbReference type="EMBL" id="KN822089">
    <property type="protein sequence ID" value="KIM58183.1"/>
    <property type="molecule type" value="Genomic_DNA"/>
</dbReference>
<dbReference type="AlphaFoldDB" id="A0A0C2Z8B2"/>
<dbReference type="HOGENOM" id="CLU_1807375_0_0_1"/>
<proteinExistence type="predicted"/>
<accession>A0A0C2Z8B2</accession>
<organism evidence="1 2">
    <name type="scientific">Scleroderma citrinum Foug A</name>
    <dbReference type="NCBI Taxonomy" id="1036808"/>
    <lineage>
        <taxon>Eukaryota</taxon>
        <taxon>Fungi</taxon>
        <taxon>Dikarya</taxon>
        <taxon>Basidiomycota</taxon>
        <taxon>Agaricomycotina</taxon>
        <taxon>Agaricomycetes</taxon>
        <taxon>Agaricomycetidae</taxon>
        <taxon>Boletales</taxon>
        <taxon>Sclerodermatineae</taxon>
        <taxon>Sclerodermataceae</taxon>
        <taxon>Scleroderma</taxon>
    </lineage>
</organism>
<dbReference type="InParanoid" id="A0A0C2Z8B2"/>
<dbReference type="Proteomes" id="UP000053989">
    <property type="component" value="Unassembled WGS sequence"/>
</dbReference>
<evidence type="ECO:0000313" key="2">
    <source>
        <dbReference type="Proteomes" id="UP000053989"/>
    </source>
</evidence>
<reference evidence="2" key="2">
    <citation type="submission" date="2015-01" db="EMBL/GenBank/DDBJ databases">
        <title>Evolutionary Origins and Diversification of the Mycorrhizal Mutualists.</title>
        <authorList>
            <consortium name="DOE Joint Genome Institute"/>
            <consortium name="Mycorrhizal Genomics Consortium"/>
            <person name="Kohler A."/>
            <person name="Kuo A."/>
            <person name="Nagy L.G."/>
            <person name="Floudas D."/>
            <person name="Copeland A."/>
            <person name="Barry K.W."/>
            <person name="Cichocki N."/>
            <person name="Veneault-Fourrey C."/>
            <person name="LaButti K."/>
            <person name="Lindquist E.A."/>
            <person name="Lipzen A."/>
            <person name="Lundell T."/>
            <person name="Morin E."/>
            <person name="Murat C."/>
            <person name="Riley R."/>
            <person name="Ohm R."/>
            <person name="Sun H."/>
            <person name="Tunlid A."/>
            <person name="Henrissat B."/>
            <person name="Grigoriev I.V."/>
            <person name="Hibbett D.S."/>
            <person name="Martin F."/>
        </authorList>
    </citation>
    <scope>NUCLEOTIDE SEQUENCE [LARGE SCALE GENOMIC DNA]</scope>
    <source>
        <strain evidence="2">Foug A</strain>
    </source>
</reference>
<evidence type="ECO:0000313" key="1">
    <source>
        <dbReference type="EMBL" id="KIM58183.1"/>
    </source>
</evidence>
<protein>
    <submittedName>
        <fullName evidence="1">Uncharacterized protein</fullName>
    </submittedName>
</protein>
<name>A0A0C2Z8B2_9AGAM</name>
<gene>
    <name evidence="1" type="ORF">SCLCIDRAFT_1098476</name>
</gene>
<reference evidence="1 2" key="1">
    <citation type="submission" date="2014-04" db="EMBL/GenBank/DDBJ databases">
        <authorList>
            <consortium name="DOE Joint Genome Institute"/>
            <person name="Kuo A."/>
            <person name="Kohler A."/>
            <person name="Nagy L.G."/>
            <person name="Floudas D."/>
            <person name="Copeland A."/>
            <person name="Barry K.W."/>
            <person name="Cichocki N."/>
            <person name="Veneault-Fourrey C."/>
            <person name="LaButti K."/>
            <person name="Lindquist E.A."/>
            <person name="Lipzen A."/>
            <person name="Lundell T."/>
            <person name="Morin E."/>
            <person name="Murat C."/>
            <person name="Sun H."/>
            <person name="Tunlid A."/>
            <person name="Henrissat B."/>
            <person name="Grigoriev I.V."/>
            <person name="Hibbett D.S."/>
            <person name="Martin F."/>
            <person name="Nordberg H.P."/>
            <person name="Cantor M.N."/>
            <person name="Hua S.X."/>
        </authorList>
    </citation>
    <scope>NUCLEOTIDE SEQUENCE [LARGE SCALE GENOMIC DNA]</scope>
    <source>
        <strain evidence="1 2">Foug A</strain>
    </source>
</reference>
<keyword evidence="2" id="KW-1185">Reference proteome</keyword>
<sequence>MLARRPRAETDSLAAQQSGSKRLYADWCEAVLTAITTVHVISDGVDGALRPTRPLLSDSTFNLGETRADTSTVLLGVTRPATKAHPNRPFRKLPKSCTVFLSHTPANHPNNHRRRPRRSSRLRVRSFIASMALKLNQFPRYNH</sequence>